<evidence type="ECO:0000313" key="3">
    <source>
        <dbReference type="RefSeq" id="XP_031572828.1"/>
    </source>
</evidence>
<dbReference type="Pfam" id="PF22589">
    <property type="entry name" value="SPMIP1"/>
    <property type="match status" value="1"/>
</dbReference>
<keyword evidence="2" id="KW-1185">Reference proteome</keyword>
<organism evidence="2 3">
    <name type="scientific">Actinia tenebrosa</name>
    <name type="common">Australian red waratah sea anemone</name>
    <dbReference type="NCBI Taxonomy" id="6105"/>
    <lineage>
        <taxon>Eukaryota</taxon>
        <taxon>Metazoa</taxon>
        <taxon>Cnidaria</taxon>
        <taxon>Anthozoa</taxon>
        <taxon>Hexacorallia</taxon>
        <taxon>Actiniaria</taxon>
        <taxon>Actiniidae</taxon>
        <taxon>Actinia</taxon>
    </lineage>
</organism>
<gene>
    <name evidence="3" type="primary">LOC116306846</name>
</gene>
<dbReference type="KEGG" id="aten:116306846"/>
<dbReference type="OrthoDB" id="410807at2759"/>
<dbReference type="Proteomes" id="UP000515163">
    <property type="component" value="Unplaced"/>
</dbReference>
<dbReference type="PANTHER" id="PTHR35826:SF1">
    <property type="entry name" value="PROTEIN ATP6V1FNB-LIKE"/>
    <property type="match status" value="1"/>
</dbReference>
<feature type="domain" description="Sperm microtubule inner protein 1 C-terminal" evidence="1">
    <location>
        <begin position="60"/>
        <end position="181"/>
    </location>
</feature>
<dbReference type="RefSeq" id="XP_031572828.1">
    <property type="nucleotide sequence ID" value="XM_031716968.1"/>
</dbReference>
<dbReference type="InParanoid" id="A0A6P8J493"/>
<accession>A0A6P8J493</accession>
<evidence type="ECO:0000313" key="2">
    <source>
        <dbReference type="Proteomes" id="UP000515163"/>
    </source>
</evidence>
<dbReference type="InterPro" id="IPR054323">
    <property type="entry name" value="SPMIP1_C"/>
</dbReference>
<protein>
    <submittedName>
        <fullName evidence="3">Protein ATP6V1FNB-like</fullName>
    </submittedName>
</protein>
<name>A0A6P8J493_ACTTE</name>
<dbReference type="GeneID" id="116306846"/>
<proteinExistence type="predicted"/>
<reference evidence="3" key="1">
    <citation type="submission" date="2025-08" db="UniProtKB">
        <authorList>
            <consortium name="RefSeq"/>
        </authorList>
    </citation>
    <scope>IDENTIFICATION</scope>
    <source>
        <tissue evidence="3">Tentacle</tissue>
    </source>
</reference>
<sequence length="182" mass="21447">MVRELNMDTQRQNFWKESVEKEAMVRLMWHTRYSKEFSRSTFVPKPRKEGMVIKSAEGIKLPALNNDEQKTSKTDIQEASKKQFGETAKENPDALLVEMRPVSKNTKSVLYKGFSALGEGRYAYLQKRKLKKPEEKYEFPITSAWEIGWKINEYIPAIKNEQFGRTHVIRDSFYRPNGIFYH</sequence>
<dbReference type="PANTHER" id="PTHR35826">
    <property type="entry name" value="PROTEIN ATP6V1FNB-LIKE"/>
    <property type="match status" value="1"/>
</dbReference>
<dbReference type="AlphaFoldDB" id="A0A6P8J493"/>
<evidence type="ECO:0000259" key="1">
    <source>
        <dbReference type="Pfam" id="PF22589"/>
    </source>
</evidence>